<evidence type="ECO:0000313" key="1">
    <source>
        <dbReference type="EMBL" id="TLM91633.1"/>
    </source>
</evidence>
<dbReference type="AlphaFoldDB" id="A0A5R8WPE2"/>
<dbReference type="RefSeq" id="WP_138078442.1">
    <property type="nucleotide sequence ID" value="NZ_VAJM01000006.1"/>
</dbReference>
<accession>A0A5R8WPE2</accession>
<evidence type="ECO:0000313" key="2">
    <source>
        <dbReference type="Proteomes" id="UP000305517"/>
    </source>
</evidence>
<reference evidence="1 2" key="1">
    <citation type="submission" date="2019-05" db="EMBL/GenBank/DDBJ databases">
        <title>Hymenobacter edaphi sp. nov., isolated from abandoned arsenic-contaminated farmland soil.</title>
        <authorList>
            <person name="Nie L."/>
        </authorList>
    </citation>
    <scope>NUCLEOTIDE SEQUENCE [LARGE SCALE GENOMIC DNA]</scope>
    <source>
        <strain evidence="1 2">1-3-3-8</strain>
    </source>
</reference>
<gene>
    <name evidence="1" type="ORF">FDY95_13805</name>
</gene>
<proteinExistence type="predicted"/>
<name>A0A5R8WPE2_9BACT</name>
<dbReference type="OrthoDB" id="886655at2"/>
<comment type="caution">
    <text evidence="1">The sequence shown here is derived from an EMBL/GenBank/DDBJ whole genome shotgun (WGS) entry which is preliminary data.</text>
</comment>
<keyword evidence="2" id="KW-1185">Reference proteome</keyword>
<sequence length="216" mass="22973">MPRRIAPNSSLLGRVRAWFGLAQPDLALYLGVSQPLLHTTETGQRGLSHPVSVALGPLLHQLPPPEVVAAAPDPEAPLPPATPAPDAADLDFRRRACLHRAARLLREAEGLASRARVAARWAEALPALLPPEPGAALPDTPAGQALAAALAQAADPDDPTRAQDHARWLRGWLRHRARPLSVEEVTRYHRLRAQAAGLQAEAAALAVALPPTGLEM</sequence>
<dbReference type="EMBL" id="VAJM01000006">
    <property type="protein sequence ID" value="TLM91633.1"/>
    <property type="molecule type" value="Genomic_DNA"/>
</dbReference>
<protein>
    <submittedName>
        <fullName evidence="1">Uncharacterized protein</fullName>
    </submittedName>
</protein>
<dbReference type="Proteomes" id="UP000305517">
    <property type="component" value="Unassembled WGS sequence"/>
</dbReference>
<organism evidence="1 2">
    <name type="scientific">Hymenobacter jeollabukensis</name>
    <dbReference type="NCBI Taxonomy" id="2025313"/>
    <lineage>
        <taxon>Bacteria</taxon>
        <taxon>Pseudomonadati</taxon>
        <taxon>Bacteroidota</taxon>
        <taxon>Cytophagia</taxon>
        <taxon>Cytophagales</taxon>
        <taxon>Hymenobacteraceae</taxon>
        <taxon>Hymenobacter</taxon>
    </lineage>
</organism>